<gene>
    <name evidence="10" type="ORF">DSTB1V02_LOCUS12701</name>
</gene>
<dbReference type="Pfam" id="PF00002">
    <property type="entry name" value="7tm_2"/>
    <property type="match status" value="1"/>
</dbReference>
<dbReference type="PROSITE" id="PS50221">
    <property type="entry name" value="GAIN_B"/>
    <property type="match status" value="1"/>
</dbReference>
<dbReference type="Pfam" id="PF01825">
    <property type="entry name" value="GPS"/>
    <property type="match status" value="1"/>
</dbReference>
<protein>
    <recommendedName>
        <fullName evidence="12">G-protein coupled receptors family 2 profile 2 domain-containing protein</fullName>
    </recommendedName>
</protein>
<dbReference type="OrthoDB" id="283575at2759"/>
<keyword evidence="4 7" id="KW-0472">Membrane</keyword>
<dbReference type="PANTHER" id="PTHR47767">
    <property type="entry name" value="ADHESION G PROTEIN-COUPLED RECEPTOR G7"/>
    <property type="match status" value="1"/>
</dbReference>
<dbReference type="GO" id="GO:0016020">
    <property type="term" value="C:membrane"/>
    <property type="evidence" value="ECO:0007669"/>
    <property type="project" value="UniProtKB-SubCell"/>
</dbReference>
<keyword evidence="5" id="KW-1015">Disulfide bond</keyword>
<dbReference type="InterPro" id="IPR017981">
    <property type="entry name" value="GPCR_2-like_7TM"/>
</dbReference>
<evidence type="ECO:0000313" key="10">
    <source>
        <dbReference type="EMBL" id="CAD7252950.1"/>
    </source>
</evidence>
<feature type="transmembrane region" description="Helical" evidence="7">
    <location>
        <begin position="53"/>
        <end position="76"/>
    </location>
</feature>
<evidence type="ECO:0000256" key="2">
    <source>
        <dbReference type="ARBA" id="ARBA00022692"/>
    </source>
</evidence>
<dbReference type="GO" id="GO:0007166">
    <property type="term" value="P:cell surface receptor signaling pathway"/>
    <property type="evidence" value="ECO:0007669"/>
    <property type="project" value="InterPro"/>
</dbReference>
<dbReference type="InterPro" id="IPR000832">
    <property type="entry name" value="GPCR_2_secretin-like"/>
</dbReference>
<proteinExistence type="predicted"/>
<feature type="domain" description="G-protein coupled receptors family 2 profile 2" evidence="9">
    <location>
        <begin position="51"/>
        <end position="303"/>
    </location>
</feature>
<dbReference type="InterPro" id="IPR000203">
    <property type="entry name" value="GPS"/>
</dbReference>
<feature type="transmembrane region" description="Helical" evidence="7">
    <location>
        <begin position="158"/>
        <end position="180"/>
    </location>
</feature>
<evidence type="ECO:0008006" key="12">
    <source>
        <dbReference type="Google" id="ProtNLM"/>
    </source>
</evidence>
<evidence type="ECO:0000313" key="11">
    <source>
        <dbReference type="Proteomes" id="UP000677054"/>
    </source>
</evidence>
<evidence type="ECO:0000259" key="8">
    <source>
        <dbReference type="PROSITE" id="PS50221"/>
    </source>
</evidence>
<organism evidence="10">
    <name type="scientific">Darwinula stevensoni</name>
    <dbReference type="NCBI Taxonomy" id="69355"/>
    <lineage>
        <taxon>Eukaryota</taxon>
        <taxon>Metazoa</taxon>
        <taxon>Ecdysozoa</taxon>
        <taxon>Arthropoda</taxon>
        <taxon>Crustacea</taxon>
        <taxon>Oligostraca</taxon>
        <taxon>Ostracoda</taxon>
        <taxon>Podocopa</taxon>
        <taxon>Podocopida</taxon>
        <taxon>Darwinulocopina</taxon>
        <taxon>Darwinuloidea</taxon>
        <taxon>Darwinulidae</taxon>
        <taxon>Darwinula</taxon>
    </lineage>
</organism>
<dbReference type="CDD" id="cd15040">
    <property type="entry name" value="7tmB2_Adhesion"/>
    <property type="match status" value="1"/>
</dbReference>
<name>A0A7R9AEW2_9CRUS</name>
<dbReference type="EMBL" id="CAJPEV010005077">
    <property type="protein sequence ID" value="CAG0902716.1"/>
    <property type="molecule type" value="Genomic_DNA"/>
</dbReference>
<evidence type="ECO:0000256" key="6">
    <source>
        <dbReference type="SAM" id="MobiDB-lite"/>
    </source>
</evidence>
<dbReference type="EMBL" id="LR904594">
    <property type="protein sequence ID" value="CAD7252950.1"/>
    <property type="molecule type" value="Genomic_DNA"/>
</dbReference>
<feature type="region of interest" description="Disordered" evidence="6">
    <location>
        <begin position="497"/>
        <end position="546"/>
    </location>
</feature>
<feature type="region of interest" description="Disordered" evidence="6">
    <location>
        <begin position="623"/>
        <end position="656"/>
    </location>
</feature>
<dbReference type="PROSITE" id="PS50261">
    <property type="entry name" value="G_PROTEIN_RECEP_F2_4"/>
    <property type="match status" value="1"/>
</dbReference>
<dbReference type="PANTHER" id="PTHR47767:SF1">
    <property type="entry name" value="ADHESION G PROTEIN-COUPLED RECEPTOR G7"/>
    <property type="match status" value="1"/>
</dbReference>
<dbReference type="InterPro" id="IPR057244">
    <property type="entry name" value="GAIN_B"/>
</dbReference>
<dbReference type="Gene3D" id="2.60.220.50">
    <property type="match status" value="1"/>
</dbReference>
<evidence type="ECO:0000256" key="7">
    <source>
        <dbReference type="SAM" id="Phobius"/>
    </source>
</evidence>
<evidence type="ECO:0000256" key="1">
    <source>
        <dbReference type="ARBA" id="ARBA00004141"/>
    </source>
</evidence>
<dbReference type="PRINTS" id="PR00249">
    <property type="entry name" value="GPCRSECRETIN"/>
</dbReference>
<feature type="domain" description="GAIN-B" evidence="8">
    <location>
        <begin position="1"/>
        <end position="41"/>
    </location>
</feature>
<feature type="region of interest" description="Disordered" evidence="6">
    <location>
        <begin position="434"/>
        <end position="485"/>
    </location>
</feature>
<sequence>MTKRDWSTDGLTLISDSDGRVRCASSHLTAFSVLLDPRPVPVEDEGHQVALSLVSYIGAALSIVGLGLTVLTYSMFRSLNRDRSGKILLNLCISLLLMNLAFLLSSLRSHVTSVDVCTGAAILVHYLVLTSLLWMLVEAVHMHQMLITVFASAETHFVAKRVAVAWGVPMVVVGGTAAADLGHYRGSHPDFCLVSPAHPYVYYTTFLTPACLILAVNVIVFVLVARVLFHRKAVGKVTGSGNASTNVTMAQVRGAFTVMTLLGVTWVFGAFAIGPARLAFQYFFCIANSLQGFIIFVVRCVFYPEARSCWVMLLTTGKVKKHRGTPFANSTYLSKQSGTTHTHVSHTSSAADGYSLNHEGYSVGYRIARPVFHGTHLTAPRCRYGDNICYDWKVREVRQKSWSAAHRPLPLRLGPQGNHLNGDLSRRSLESLTTLQRSNSGDDNTYESLAEDSGKGRDSPGRDSLRRSPSVGALTPRSRPLTPLSSKELRLSVSKRSLAVESIEDSSSEASKDVKEGKETSWTFVKPSPPKSLSIPHIESEENASTPARKRCLGAVRPHKFHTYNGAPFAPCTWGSEEADSGYSGFTTNGFTTVADPSKGRKRGAILLNGQLVITAAPQNSLSIAPPLEDDPGGSATDDGSLSAEAVSRHRPTKMAEVSEWEDLRRVGSNVTEIKIEYDV</sequence>
<feature type="transmembrane region" description="Helical" evidence="7">
    <location>
        <begin position="200"/>
        <end position="229"/>
    </location>
</feature>
<keyword evidence="3 7" id="KW-1133">Transmembrane helix</keyword>
<evidence type="ECO:0000256" key="3">
    <source>
        <dbReference type="ARBA" id="ARBA00022989"/>
    </source>
</evidence>
<dbReference type="GO" id="GO:0004930">
    <property type="term" value="F:G protein-coupled receptor activity"/>
    <property type="evidence" value="ECO:0007669"/>
    <property type="project" value="InterPro"/>
</dbReference>
<feature type="compositionally biased region" description="Basic and acidic residues" evidence="6">
    <location>
        <begin position="510"/>
        <end position="519"/>
    </location>
</feature>
<feature type="transmembrane region" description="Helical" evidence="7">
    <location>
        <begin position="250"/>
        <end position="273"/>
    </location>
</feature>
<feature type="transmembrane region" description="Helical" evidence="7">
    <location>
        <begin position="119"/>
        <end position="137"/>
    </location>
</feature>
<feature type="transmembrane region" description="Helical" evidence="7">
    <location>
        <begin position="88"/>
        <end position="107"/>
    </location>
</feature>
<reference evidence="10" key="1">
    <citation type="submission" date="2020-11" db="EMBL/GenBank/DDBJ databases">
        <authorList>
            <person name="Tran Van P."/>
        </authorList>
    </citation>
    <scope>NUCLEOTIDE SEQUENCE</scope>
</reference>
<keyword evidence="2 7" id="KW-0812">Transmembrane</keyword>
<evidence type="ECO:0000259" key="9">
    <source>
        <dbReference type="PROSITE" id="PS50261"/>
    </source>
</evidence>
<evidence type="ECO:0000256" key="4">
    <source>
        <dbReference type="ARBA" id="ARBA00023136"/>
    </source>
</evidence>
<dbReference type="Gene3D" id="1.20.1070.10">
    <property type="entry name" value="Rhodopsin 7-helix transmembrane proteins"/>
    <property type="match status" value="1"/>
</dbReference>
<dbReference type="InterPro" id="IPR046338">
    <property type="entry name" value="GAIN_dom_sf"/>
</dbReference>
<feature type="compositionally biased region" description="Basic and acidic residues" evidence="6">
    <location>
        <begin position="452"/>
        <end position="466"/>
    </location>
</feature>
<dbReference type="Proteomes" id="UP000677054">
    <property type="component" value="Unassembled WGS sequence"/>
</dbReference>
<dbReference type="AlphaFoldDB" id="A0A7R9AEW2"/>
<accession>A0A7R9AEW2</accession>
<feature type="transmembrane region" description="Helical" evidence="7">
    <location>
        <begin position="279"/>
        <end position="302"/>
    </location>
</feature>
<keyword evidence="11" id="KW-1185">Reference proteome</keyword>
<dbReference type="InterPro" id="IPR053066">
    <property type="entry name" value="ADGR_G7"/>
</dbReference>
<evidence type="ECO:0000256" key="5">
    <source>
        <dbReference type="ARBA" id="ARBA00023157"/>
    </source>
</evidence>
<comment type="subcellular location">
    <subcellularLocation>
        <location evidence="1">Membrane</location>
        <topology evidence="1">Multi-pass membrane protein</topology>
    </subcellularLocation>
</comment>